<dbReference type="SFLD" id="SFLDS00001">
    <property type="entry name" value="Enolase"/>
    <property type="match status" value="1"/>
</dbReference>
<comment type="cofactor">
    <cofactor evidence="1">
        <name>a divalent metal cation</name>
        <dbReference type="ChEBI" id="CHEBI:60240"/>
    </cofactor>
</comment>
<feature type="domain" description="Mandelate racemase/muconate lactonizing enzyme C-terminal" evidence="8">
    <location>
        <begin position="223"/>
        <end position="316"/>
    </location>
</feature>
<feature type="region of interest" description="Disordered" evidence="7">
    <location>
        <begin position="1"/>
        <end position="90"/>
    </location>
</feature>
<proteinExistence type="predicted"/>
<feature type="compositionally biased region" description="Low complexity" evidence="7">
    <location>
        <begin position="50"/>
        <end position="63"/>
    </location>
</feature>
<organism evidence="9 10">
    <name type="scientific">Actinomarinicola tropica</name>
    <dbReference type="NCBI Taxonomy" id="2789776"/>
    <lineage>
        <taxon>Bacteria</taxon>
        <taxon>Bacillati</taxon>
        <taxon>Actinomycetota</taxon>
        <taxon>Acidimicrobiia</taxon>
        <taxon>Acidimicrobiales</taxon>
        <taxon>Iamiaceae</taxon>
        <taxon>Actinomarinicola</taxon>
    </lineage>
</organism>
<dbReference type="EC" id="4.2.1.113" evidence="5 6"/>
<dbReference type="Proteomes" id="UP000334019">
    <property type="component" value="Chromosome"/>
</dbReference>
<keyword evidence="4 9" id="KW-0456">Lyase</keyword>
<feature type="compositionally biased region" description="Low complexity" evidence="7">
    <location>
        <begin position="71"/>
        <end position="80"/>
    </location>
</feature>
<evidence type="ECO:0000313" key="9">
    <source>
        <dbReference type="EMBL" id="QGG95556.1"/>
    </source>
</evidence>
<accession>A0A5Q2RMA5</accession>
<dbReference type="UniPathway" id="UPA01057">
    <property type="reaction ID" value="UER00165"/>
</dbReference>
<dbReference type="InterPro" id="IPR029065">
    <property type="entry name" value="Enolase_C-like"/>
</dbReference>
<dbReference type="InterPro" id="IPR010197">
    <property type="entry name" value="OSBS/NAAAR"/>
</dbReference>
<protein>
    <recommendedName>
        <fullName evidence="5 6">o-succinylbenzoate synthase</fullName>
        <ecNumber evidence="5 6">4.2.1.113</ecNumber>
    </recommendedName>
</protein>
<dbReference type="InterPro" id="IPR029017">
    <property type="entry name" value="Enolase-like_N"/>
</dbReference>
<dbReference type="EMBL" id="CP045851">
    <property type="protein sequence ID" value="QGG95556.1"/>
    <property type="molecule type" value="Genomic_DNA"/>
</dbReference>
<keyword evidence="2" id="KW-0479">Metal-binding</keyword>
<dbReference type="SUPFAM" id="SSF51604">
    <property type="entry name" value="Enolase C-terminal domain-like"/>
    <property type="match status" value="1"/>
</dbReference>
<keyword evidence="10" id="KW-1185">Reference proteome</keyword>
<dbReference type="SFLD" id="SFLDF00009">
    <property type="entry name" value="o-succinylbenzoate_synthase"/>
    <property type="match status" value="1"/>
</dbReference>
<sequence>MPVLRLRRREHRPRRAPQPGRGPRLGERRGRLSTLQLLQGRPAPVRDGDAAGPSPGRAPAAHVGARRGARRPGPLAALPRPGTPPTGVSAGPPVAVELRRVEVPLVAPIVAAHGVESVRKVVLVRVVDEEGRSGWGECEALAAPTYTSEWHDGAWAVLRDHVVPAVLDGRPPKVVGHPMAWAAVEVALVDLSLRAADRRLVDVLGAARPAVASRAVVGIATDPDALVHAVGERIAAGHRAVKLKIRPGADVEPLRAVRSAWPHLALAADANGSYDLDAAQALLRAVDDMGLDHVEQLLPAGDLVGAARLRQLTDVPLALDESLVRADDLAAAVALGAVDVVNLKPARVGGLTAATEVARVAREAGLRVLCGGMYELGVGRAVSLAVAGSVLVSDGADIGPTSAYVRRDLVPPIELDADGALPVPHGPGIGVTPDAAVLEDVTVERWVGERR</sequence>
<reference evidence="9 10" key="1">
    <citation type="submission" date="2019-11" db="EMBL/GenBank/DDBJ databases">
        <authorList>
            <person name="He Y."/>
        </authorList>
    </citation>
    <scope>NUCLEOTIDE SEQUENCE [LARGE SCALE GENOMIC DNA]</scope>
    <source>
        <strain evidence="9 10">SCSIO 58843</strain>
    </source>
</reference>
<dbReference type="SFLD" id="SFLDG00180">
    <property type="entry name" value="muconate_cycloisomerase"/>
    <property type="match status" value="1"/>
</dbReference>
<dbReference type="SMART" id="SM00922">
    <property type="entry name" value="MR_MLE"/>
    <property type="match status" value="1"/>
</dbReference>
<dbReference type="GO" id="GO:0046872">
    <property type="term" value="F:metal ion binding"/>
    <property type="evidence" value="ECO:0007669"/>
    <property type="project" value="UniProtKB-KW"/>
</dbReference>
<dbReference type="PANTHER" id="PTHR48073:SF5">
    <property type="entry name" value="O-SUCCINYLBENZOATE SYNTHASE"/>
    <property type="match status" value="1"/>
</dbReference>
<evidence type="ECO:0000313" key="10">
    <source>
        <dbReference type="Proteomes" id="UP000334019"/>
    </source>
</evidence>
<dbReference type="Pfam" id="PF13378">
    <property type="entry name" value="MR_MLE_C"/>
    <property type="match status" value="1"/>
</dbReference>
<dbReference type="PANTHER" id="PTHR48073">
    <property type="entry name" value="O-SUCCINYLBENZOATE SYNTHASE-RELATED"/>
    <property type="match status" value="1"/>
</dbReference>
<dbReference type="Pfam" id="PF02746">
    <property type="entry name" value="MR_MLE_N"/>
    <property type="match status" value="1"/>
</dbReference>
<dbReference type="InterPro" id="IPR013342">
    <property type="entry name" value="Mandelate_racemase_C"/>
</dbReference>
<dbReference type="GO" id="GO:0043748">
    <property type="term" value="F:O-succinylbenzoate synthase activity"/>
    <property type="evidence" value="ECO:0007669"/>
    <property type="project" value="UniProtKB-EC"/>
</dbReference>
<evidence type="ECO:0000256" key="4">
    <source>
        <dbReference type="ARBA" id="ARBA00023239"/>
    </source>
</evidence>
<dbReference type="GO" id="GO:0009234">
    <property type="term" value="P:menaquinone biosynthetic process"/>
    <property type="evidence" value="ECO:0007669"/>
    <property type="project" value="UniProtKB-UniRule"/>
</dbReference>
<dbReference type="GO" id="GO:0016854">
    <property type="term" value="F:racemase and epimerase activity"/>
    <property type="evidence" value="ECO:0007669"/>
    <property type="project" value="UniProtKB-ARBA"/>
</dbReference>
<evidence type="ECO:0000256" key="3">
    <source>
        <dbReference type="ARBA" id="ARBA00022842"/>
    </source>
</evidence>
<feature type="compositionally biased region" description="Basic residues" evidence="7">
    <location>
        <begin position="1"/>
        <end position="15"/>
    </location>
</feature>
<name>A0A5Q2RMA5_9ACTN</name>
<evidence type="ECO:0000256" key="5">
    <source>
        <dbReference type="ARBA" id="ARBA00029491"/>
    </source>
</evidence>
<dbReference type="InterPro" id="IPR036849">
    <property type="entry name" value="Enolase-like_C_sf"/>
</dbReference>
<keyword evidence="3" id="KW-0460">Magnesium</keyword>
<dbReference type="InterPro" id="IPR013341">
    <property type="entry name" value="Mandelate_racemase_N_dom"/>
</dbReference>
<gene>
    <name evidence="9" type="primary">menC</name>
    <name evidence="9" type="ORF">GH723_10870</name>
</gene>
<dbReference type="UniPathway" id="UPA00079"/>
<dbReference type="NCBIfam" id="TIGR01928">
    <property type="entry name" value="menC_lowGC_arch"/>
    <property type="match status" value="1"/>
</dbReference>
<evidence type="ECO:0000256" key="1">
    <source>
        <dbReference type="ARBA" id="ARBA00001968"/>
    </source>
</evidence>
<dbReference type="Gene3D" id="3.20.20.120">
    <property type="entry name" value="Enolase-like C-terminal domain"/>
    <property type="match status" value="1"/>
</dbReference>
<evidence type="ECO:0000256" key="6">
    <source>
        <dbReference type="NCBIfam" id="TIGR01928"/>
    </source>
</evidence>
<dbReference type="Gene3D" id="3.30.390.10">
    <property type="entry name" value="Enolase-like, N-terminal domain"/>
    <property type="match status" value="1"/>
</dbReference>
<evidence type="ECO:0000259" key="8">
    <source>
        <dbReference type="SMART" id="SM00922"/>
    </source>
</evidence>
<dbReference type="SUPFAM" id="SSF54826">
    <property type="entry name" value="Enolase N-terminal domain-like"/>
    <property type="match status" value="1"/>
</dbReference>
<dbReference type="AlphaFoldDB" id="A0A5Q2RMA5"/>
<dbReference type="KEGG" id="atq:GH723_10870"/>
<evidence type="ECO:0000256" key="7">
    <source>
        <dbReference type="SAM" id="MobiDB-lite"/>
    </source>
</evidence>
<evidence type="ECO:0000256" key="2">
    <source>
        <dbReference type="ARBA" id="ARBA00022723"/>
    </source>
</evidence>